<accession>A0A1E7G2E0</accession>
<protein>
    <submittedName>
        <fullName evidence="3">Uncharacterized protein</fullName>
    </submittedName>
</protein>
<feature type="compositionally biased region" description="Low complexity" evidence="1">
    <location>
        <begin position="60"/>
        <end position="91"/>
    </location>
</feature>
<dbReference type="RefSeq" id="WP_046123976.1">
    <property type="nucleotide sequence ID" value="NZ_CM007353.1"/>
</dbReference>
<reference evidence="3 4" key="1">
    <citation type="journal article" date="2016" name="Appl. Microbiol. Biotechnol.">
        <title>Adhesion of the genome-sequenced Lactococcus lactis subsp. cremoris IBB477 strain is mediated by specific molecular determinants.</title>
        <authorList>
            <person name="Radziwill-Bienkowska J.M."/>
            <person name="Le D.T."/>
            <person name="Szczesny P."/>
            <person name="Duviau M.P."/>
            <person name="Aleksandrzak-Piekarczyk T."/>
            <person name="Loubiere P."/>
            <person name="Mercier-Bonin M."/>
            <person name="Bardowski J.K."/>
            <person name="Kowalczyk M."/>
        </authorList>
    </citation>
    <scope>NUCLEOTIDE SEQUENCE [LARGE SCALE GENOMIC DNA]</scope>
    <source>
        <strain evidence="3 4">IBB477</strain>
    </source>
</reference>
<evidence type="ECO:0000256" key="2">
    <source>
        <dbReference type="SAM" id="Phobius"/>
    </source>
</evidence>
<name>A0A1E7G2E0_LACLC</name>
<dbReference type="EMBL" id="JMMZ01000029">
    <property type="protein sequence ID" value="OEU39113.1"/>
    <property type="molecule type" value="Genomic_DNA"/>
</dbReference>
<sequence>MKQSKKNIGIVSSFALIVVIIGGIYGLSRPQKTAQQETKRASTVQSSLKVSGKKVEETVSKSSIDSSKSNSTTQTTQTEKSTAQSETQSSKADLKDFNQKASSEEIYVTYPYGRMQDFERATKDKLELLEKQYTFKEVVNIRDSFDGKTKTVLIFK</sequence>
<dbReference type="AlphaFoldDB" id="A0A1E7G2E0"/>
<proteinExistence type="predicted"/>
<feature type="transmembrane region" description="Helical" evidence="2">
    <location>
        <begin position="7"/>
        <end position="27"/>
    </location>
</feature>
<evidence type="ECO:0000313" key="4">
    <source>
        <dbReference type="Proteomes" id="UP000176236"/>
    </source>
</evidence>
<keyword evidence="2" id="KW-0472">Membrane</keyword>
<feature type="region of interest" description="Disordered" evidence="1">
    <location>
        <begin position="31"/>
        <end position="97"/>
    </location>
</feature>
<organism evidence="3 4">
    <name type="scientific">Lactococcus cremoris subsp. cremoris IBB477</name>
    <dbReference type="NCBI Taxonomy" id="1449093"/>
    <lineage>
        <taxon>Bacteria</taxon>
        <taxon>Bacillati</taxon>
        <taxon>Bacillota</taxon>
        <taxon>Bacilli</taxon>
        <taxon>Lactobacillales</taxon>
        <taxon>Streptococcaceae</taxon>
        <taxon>Lactococcus</taxon>
        <taxon>Lactococcus cremoris subsp. cremoris</taxon>
    </lineage>
</organism>
<evidence type="ECO:0000256" key="1">
    <source>
        <dbReference type="SAM" id="MobiDB-lite"/>
    </source>
</evidence>
<dbReference type="Proteomes" id="UP000176236">
    <property type="component" value="Chromosome"/>
</dbReference>
<keyword evidence="2" id="KW-0812">Transmembrane</keyword>
<comment type="caution">
    <text evidence="3">The sequence shown here is derived from an EMBL/GenBank/DDBJ whole genome shotgun (WGS) entry which is preliminary data.</text>
</comment>
<evidence type="ECO:0000313" key="3">
    <source>
        <dbReference type="EMBL" id="OEU39113.1"/>
    </source>
</evidence>
<gene>
    <name evidence="3" type="ORF">AJ89_10325</name>
</gene>
<feature type="compositionally biased region" description="Polar residues" evidence="1">
    <location>
        <begin position="31"/>
        <end position="49"/>
    </location>
</feature>
<keyword evidence="2" id="KW-1133">Transmembrane helix</keyword>